<dbReference type="InterPro" id="IPR054722">
    <property type="entry name" value="PolX-like_BBD"/>
</dbReference>
<comment type="caution">
    <text evidence="2">The sequence shown here is derived from an EMBL/GenBank/DDBJ whole genome shotgun (WGS) entry which is preliminary data.</text>
</comment>
<reference evidence="3" key="1">
    <citation type="journal article" date="2019" name="Plant Biotechnol. J.">
        <title>Genome sequencing of the Australian wild diploid species Gossypium australe highlights disease resistance and delayed gland morphogenesis.</title>
        <authorList>
            <person name="Cai Y."/>
            <person name="Cai X."/>
            <person name="Wang Q."/>
            <person name="Wang P."/>
            <person name="Zhang Y."/>
            <person name="Cai C."/>
            <person name="Xu Y."/>
            <person name="Wang K."/>
            <person name="Zhou Z."/>
            <person name="Wang C."/>
            <person name="Geng S."/>
            <person name="Li B."/>
            <person name="Dong Q."/>
            <person name="Hou Y."/>
            <person name="Wang H."/>
            <person name="Ai P."/>
            <person name="Liu Z."/>
            <person name="Yi F."/>
            <person name="Sun M."/>
            <person name="An G."/>
            <person name="Cheng J."/>
            <person name="Zhang Y."/>
            <person name="Shi Q."/>
            <person name="Xie Y."/>
            <person name="Shi X."/>
            <person name="Chang Y."/>
            <person name="Huang F."/>
            <person name="Chen Y."/>
            <person name="Hong S."/>
            <person name="Mi L."/>
            <person name="Sun Q."/>
            <person name="Zhang L."/>
            <person name="Zhou B."/>
            <person name="Peng R."/>
            <person name="Zhang X."/>
            <person name="Liu F."/>
        </authorList>
    </citation>
    <scope>NUCLEOTIDE SEQUENCE [LARGE SCALE GENOMIC DNA]</scope>
    <source>
        <strain evidence="3">cv. PA1801</strain>
    </source>
</reference>
<feature type="domain" description="Retrovirus-related Pol polyprotein from transposon TNT 1-94-like beta-barrel" evidence="1">
    <location>
        <begin position="152"/>
        <end position="228"/>
    </location>
</feature>
<dbReference type="OrthoDB" id="1932348at2759"/>
<keyword evidence="3" id="KW-1185">Reference proteome</keyword>
<sequence length="236" mass="26848">MSNRFTHIINCLKALGKIYPNKEMVKKMLNSLPKYWELKVTVIEESKDLNSLSLDELIGPLLTYEIMINHNTQEIKEALKKVGVAFKSTTCEKDEDSSNDNHEEDMAMKGALKQKKKAMMATWSDSDSSDSDEDNEEEEHCFKARKSKKNSWYFDSGCSRHMTDDKSHFMELMPKNGGEVTFGDNSKELIEGIGSRRTNASTLIKNVLYDNGLKHNLLSISQLCEKGFKVIFESNG</sequence>
<protein>
    <submittedName>
        <fullName evidence="2">Retrovirus-related Pol polyprotein from transposon TNT 1-94</fullName>
    </submittedName>
</protein>
<name>A0A5B6WEP7_9ROSI</name>
<dbReference type="Proteomes" id="UP000325315">
    <property type="component" value="Unassembled WGS sequence"/>
</dbReference>
<gene>
    <name evidence="2" type="ORF">EPI10_020239</name>
</gene>
<accession>A0A5B6WEP7</accession>
<evidence type="ECO:0000313" key="2">
    <source>
        <dbReference type="EMBL" id="KAA3479754.1"/>
    </source>
</evidence>
<proteinExistence type="predicted"/>
<organism evidence="2 3">
    <name type="scientific">Gossypium australe</name>
    <dbReference type="NCBI Taxonomy" id="47621"/>
    <lineage>
        <taxon>Eukaryota</taxon>
        <taxon>Viridiplantae</taxon>
        <taxon>Streptophyta</taxon>
        <taxon>Embryophyta</taxon>
        <taxon>Tracheophyta</taxon>
        <taxon>Spermatophyta</taxon>
        <taxon>Magnoliopsida</taxon>
        <taxon>eudicotyledons</taxon>
        <taxon>Gunneridae</taxon>
        <taxon>Pentapetalae</taxon>
        <taxon>rosids</taxon>
        <taxon>malvids</taxon>
        <taxon>Malvales</taxon>
        <taxon>Malvaceae</taxon>
        <taxon>Malvoideae</taxon>
        <taxon>Gossypium</taxon>
    </lineage>
</organism>
<evidence type="ECO:0000313" key="3">
    <source>
        <dbReference type="Proteomes" id="UP000325315"/>
    </source>
</evidence>
<dbReference type="Pfam" id="PF22936">
    <property type="entry name" value="Pol_BBD"/>
    <property type="match status" value="1"/>
</dbReference>
<dbReference type="AlphaFoldDB" id="A0A5B6WEP7"/>
<dbReference type="EMBL" id="SMMG02000003">
    <property type="protein sequence ID" value="KAA3479754.1"/>
    <property type="molecule type" value="Genomic_DNA"/>
</dbReference>
<dbReference type="Pfam" id="PF14223">
    <property type="entry name" value="Retrotran_gag_2"/>
    <property type="match status" value="1"/>
</dbReference>
<evidence type="ECO:0000259" key="1">
    <source>
        <dbReference type="Pfam" id="PF22936"/>
    </source>
</evidence>